<feature type="region of interest" description="Disordered" evidence="6">
    <location>
        <begin position="69"/>
        <end position="108"/>
    </location>
</feature>
<feature type="region of interest" description="Disordered" evidence="6">
    <location>
        <begin position="731"/>
        <end position="758"/>
    </location>
</feature>
<evidence type="ECO:0000256" key="5">
    <source>
        <dbReference type="PROSITE-ProRule" id="PRU10141"/>
    </source>
</evidence>
<dbReference type="InterPro" id="IPR011050">
    <property type="entry name" value="Pectin_lyase_fold/virulence"/>
</dbReference>
<dbReference type="Pfam" id="PF00069">
    <property type="entry name" value="Pkinase"/>
    <property type="match status" value="1"/>
</dbReference>
<feature type="domain" description="Protein kinase" evidence="8">
    <location>
        <begin position="1191"/>
        <end position="1451"/>
    </location>
</feature>
<sequence length="1510" mass="153822">MRHSRLLSAAVVLLTMAISLPDRCVARERIGPHAGVGRDSRDVTSIDGLYQAILLGADDIVVRVDIEAGDDIRPPVGPPKGQTAGEKLNTTATEPPSLGSAPTGADPQESSYFPVIAGQETRLVCGAAGGARCTLAGEGRGQRAFRVGRGGTLRVEGFRLSGWAAPSGGGAILVDEGGTVFLRDCELTNNSAGGDTGGVPQPGGLLHAWGGSPIPLAQAGGAVLVAGGAALEAENVTFAGNSAGEGSGGAVAVLGRLSRLRCLGCAFRDNRAGAAGGAITAGGAGAGVALRGGSFQQNHASLAGGAVAAVAGARVEIDGSAFRRNQAQGSGGAVAVGGAGALLVAKACTFASNSGGSGGALALEDGATGRLEACDLVGSSAASGGGAVAMARGASLVLLASEVSGSAALWGGAVDAAGADTRLELDDGCLLADNEAGTSGGHVSARSGALAVLRSAALERGRALGMGGGALHVADGAALVGLGLRVQGNSAESGAGGGLLVTNGTAVLEGGGLLRNWARLGGAAAVSEDGNLVLYGGHIGNVQLQDNTASQDGLDIYVSGGSLFVRRARFAGGTPQGAGGPGASPAALADGAWVAFQDAEFEARGSAAADIAVNDLSGEEVRLWVSGRAAEVSYSSGRALEPRDCAPLICEAHVVGDTLCMQSSGEGLMNGFGCWPPSQRALSAAVPKLTPHQGGGCPAEQPPALEFCGVLTFLQASSCGGLYCDAVAARSTPAPDVSPAPEMPLPTDPLPLDTISSDGIGELAEDANEAAADEIPPWLLPAGPGPAASSPPPAPIVSSFPTPPAADPAPAPLLGPDKSPPGGPGPSPAAATSAETSVPLPSGSGRPPPSEPGGVRQTPELDPDEAPSAAAAAGDPPPVPRSPEGTTAAMDDGSRPSSSVPDKPRSGNIAAGPLAAIIIGSIFIAAIVFSVAGTLSVRALLPAHGRGLDSRRHHPLDLEQAWYSAVRTLSTGTATMTTRAFLARKAPLDPAASICSSQSSGPRSLIPGGAALPRRHAGCMWRTFYQFLPCGKVDMLDDSCGNTPGSGLDAACFSGRRLALQRPQGQLVRHPALPDIAPGAWGEAGVHMTLPPRLTGSGGSGGLGRRQASCPDLASQAPAAEGDRQGSPPLHRTILMANPSLARALQPVAPPAEAPDQPAQSSALPRGVDAVRAEWRAMGLADVDFRSELEPNLARQIGSGAFGDVFLASWRGMDVAVKIFNRGFGGATEEQEESFRQEVLMMTRLGRGCRQIVSIYGACFQQPHMALIYQYIPGGSLHDRIHGHGSAPLSYLEVLRIGRDLANGLSFLHPYVVHRDLKPMNILLDSDGTAMLIDFGVSRERDPKNSYFNTKAGGTPAYMAPEMFTGDKFSEKVDVYALACILCECLSRQSPWGTNSNFGAIVYAVSIMDERPEIPESCPERLQRLIGRCWDRNPHARPSCYEVLHKLRAMIAAEEARLACEAQQRGREQDEALHAQVQRVLRTASQEDRHGEHLADRTYSDTPPTPGGRH</sequence>
<feature type="region of interest" description="Disordered" evidence="6">
    <location>
        <begin position="776"/>
        <end position="906"/>
    </location>
</feature>
<dbReference type="SUPFAM" id="SSF51126">
    <property type="entry name" value="Pectin lyase-like"/>
    <property type="match status" value="1"/>
</dbReference>
<dbReference type="InterPro" id="IPR051681">
    <property type="entry name" value="Ser/Thr_Kinases-Pseudokinases"/>
</dbReference>
<organism evidence="9">
    <name type="scientific">Tetraselmis sp. GSL018</name>
    <dbReference type="NCBI Taxonomy" id="582737"/>
    <lineage>
        <taxon>Eukaryota</taxon>
        <taxon>Viridiplantae</taxon>
        <taxon>Chlorophyta</taxon>
        <taxon>core chlorophytes</taxon>
        <taxon>Chlorodendrophyceae</taxon>
        <taxon>Chlorodendrales</taxon>
        <taxon>Chlorodendraceae</taxon>
        <taxon>Tetraselmis</taxon>
    </lineage>
</organism>
<dbReference type="SMART" id="SM00220">
    <property type="entry name" value="S_TKc"/>
    <property type="match status" value="1"/>
</dbReference>
<feature type="compositionally biased region" description="Low complexity" evidence="6">
    <location>
        <begin position="776"/>
        <end position="788"/>
    </location>
</feature>
<dbReference type="SUPFAM" id="SSF56112">
    <property type="entry name" value="Protein kinase-like (PK-like)"/>
    <property type="match status" value="1"/>
</dbReference>
<dbReference type="InterPro" id="IPR000719">
    <property type="entry name" value="Prot_kinase_dom"/>
</dbReference>
<dbReference type="InterPro" id="IPR008271">
    <property type="entry name" value="Ser/Thr_kinase_AS"/>
</dbReference>
<evidence type="ECO:0000256" key="6">
    <source>
        <dbReference type="SAM" id="MobiDB-lite"/>
    </source>
</evidence>
<dbReference type="PROSITE" id="PS00108">
    <property type="entry name" value="PROTEIN_KINASE_ST"/>
    <property type="match status" value="1"/>
</dbReference>
<gene>
    <name evidence="9" type="primary">TAK1</name>
    <name evidence="9" type="ORF">TSPGSL018_8413</name>
</gene>
<feature type="compositionally biased region" description="Basic and acidic residues" evidence="6">
    <location>
        <begin position="1485"/>
        <end position="1499"/>
    </location>
</feature>
<feature type="compositionally biased region" description="Pro residues" evidence="6">
    <location>
        <begin position="736"/>
        <end position="749"/>
    </location>
</feature>
<keyword evidence="7" id="KW-0732">Signal</keyword>
<dbReference type="PANTHER" id="PTHR44329">
    <property type="entry name" value="SERINE/THREONINE-PROTEIN KINASE TNNI3K-RELATED"/>
    <property type="match status" value="1"/>
</dbReference>
<keyword evidence="3 9" id="KW-0418">Kinase</keyword>
<evidence type="ECO:0000256" key="3">
    <source>
        <dbReference type="ARBA" id="ARBA00022777"/>
    </source>
</evidence>
<dbReference type="Gene3D" id="3.30.200.20">
    <property type="entry name" value="Phosphorylase Kinase, domain 1"/>
    <property type="match status" value="1"/>
</dbReference>
<evidence type="ECO:0000256" key="2">
    <source>
        <dbReference type="ARBA" id="ARBA00022741"/>
    </source>
</evidence>
<feature type="binding site" evidence="5">
    <location>
        <position position="1218"/>
    </location>
    <ligand>
        <name>ATP</name>
        <dbReference type="ChEBI" id="CHEBI:30616"/>
    </ligand>
</feature>
<keyword evidence="1" id="KW-0808">Transferase</keyword>
<proteinExistence type="predicted"/>
<keyword evidence="2 5" id="KW-0547">Nucleotide-binding</keyword>
<dbReference type="CDD" id="cd13999">
    <property type="entry name" value="STKc_MAP3K-like"/>
    <property type="match status" value="1"/>
</dbReference>
<dbReference type="PROSITE" id="PS00107">
    <property type="entry name" value="PROTEIN_KINASE_ATP"/>
    <property type="match status" value="1"/>
</dbReference>
<evidence type="ECO:0000256" key="4">
    <source>
        <dbReference type="ARBA" id="ARBA00022840"/>
    </source>
</evidence>
<reference evidence="9" key="1">
    <citation type="submission" date="2014-05" db="EMBL/GenBank/DDBJ databases">
        <title>The transcriptome of the halophilic microalga Tetraselmis sp. GSL018 isolated from the Great Salt Lake, Utah.</title>
        <authorList>
            <person name="Jinkerson R.E."/>
            <person name="D'Adamo S."/>
            <person name="Posewitz M.C."/>
        </authorList>
    </citation>
    <scope>NUCLEOTIDE SEQUENCE</scope>
    <source>
        <strain evidence="9">GSL018</strain>
    </source>
</reference>
<dbReference type="PROSITE" id="PS50011">
    <property type="entry name" value="PROTEIN_KINASE_DOM"/>
    <property type="match status" value="1"/>
</dbReference>
<dbReference type="PANTHER" id="PTHR44329:SF214">
    <property type="entry name" value="PROTEIN KINASE DOMAIN-CONTAINING PROTEIN"/>
    <property type="match status" value="1"/>
</dbReference>
<keyword evidence="4 5" id="KW-0067">ATP-binding</keyword>
<evidence type="ECO:0000259" key="8">
    <source>
        <dbReference type="PROSITE" id="PS50011"/>
    </source>
</evidence>
<dbReference type="GO" id="GO:0005524">
    <property type="term" value="F:ATP binding"/>
    <property type="evidence" value="ECO:0007669"/>
    <property type="project" value="UniProtKB-UniRule"/>
</dbReference>
<feature type="region of interest" description="Disordered" evidence="6">
    <location>
        <begin position="1482"/>
        <end position="1510"/>
    </location>
</feature>
<dbReference type="InterPro" id="IPR017441">
    <property type="entry name" value="Protein_kinase_ATP_BS"/>
</dbReference>
<dbReference type="Gene3D" id="1.10.510.10">
    <property type="entry name" value="Transferase(Phosphotransferase) domain 1"/>
    <property type="match status" value="1"/>
</dbReference>
<feature type="compositionally biased region" description="Low complexity" evidence="6">
    <location>
        <begin position="828"/>
        <end position="845"/>
    </location>
</feature>
<evidence type="ECO:0000313" key="9">
    <source>
        <dbReference type="EMBL" id="JAC81223.1"/>
    </source>
</evidence>
<feature type="region of interest" description="Disordered" evidence="6">
    <location>
        <begin position="1091"/>
        <end position="1131"/>
    </location>
</feature>
<dbReference type="EMBL" id="GBEZ01003951">
    <property type="protein sequence ID" value="JAC81223.1"/>
    <property type="molecule type" value="Transcribed_RNA"/>
</dbReference>
<feature type="signal peptide" evidence="7">
    <location>
        <begin position="1"/>
        <end position="26"/>
    </location>
</feature>
<feature type="compositionally biased region" description="Pro residues" evidence="6">
    <location>
        <begin position="789"/>
        <end position="827"/>
    </location>
</feature>
<protein>
    <submittedName>
        <fullName evidence="9">Mitogen-activated protein kinase kinase kinase 7</fullName>
    </submittedName>
</protein>
<feature type="chain" id="PRO_5001611089" evidence="7">
    <location>
        <begin position="27"/>
        <end position="1510"/>
    </location>
</feature>
<accession>A0A061SAE8</accession>
<name>A0A061SAE8_9CHLO</name>
<evidence type="ECO:0000256" key="7">
    <source>
        <dbReference type="SAM" id="SignalP"/>
    </source>
</evidence>
<dbReference type="InterPro" id="IPR011009">
    <property type="entry name" value="Kinase-like_dom_sf"/>
</dbReference>
<dbReference type="GO" id="GO:0004674">
    <property type="term" value="F:protein serine/threonine kinase activity"/>
    <property type="evidence" value="ECO:0007669"/>
    <property type="project" value="TreeGrafter"/>
</dbReference>
<evidence type="ECO:0000256" key="1">
    <source>
        <dbReference type="ARBA" id="ARBA00022679"/>
    </source>
</evidence>